<dbReference type="STRING" id="1605367.AFM12_00745"/>
<name>A0A0N8HA52_9BACT</name>
<feature type="transmembrane region" description="Helical" evidence="1">
    <location>
        <begin position="352"/>
        <end position="371"/>
    </location>
</feature>
<accession>A0A0N8HA52</accession>
<keyword evidence="1" id="KW-0472">Membrane</keyword>
<evidence type="ECO:0000313" key="2">
    <source>
        <dbReference type="EMBL" id="KPM49204.1"/>
    </source>
</evidence>
<dbReference type="EMBL" id="LGTQ01000005">
    <property type="protein sequence ID" value="KPM49204.1"/>
    <property type="molecule type" value="Genomic_DNA"/>
</dbReference>
<feature type="transmembrane region" description="Helical" evidence="1">
    <location>
        <begin position="166"/>
        <end position="199"/>
    </location>
</feature>
<feature type="transmembrane region" description="Helical" evidence="1">
    <location>
        <begin position="7"/>
        <end position="26"/>
    </location>
</feature>
<evidence type="ECO:0008006" key="4">
    <source>
        <dbReference type="Google" id="ProtNLM"/>
    </source>
</evidence>
<dbReference type="Proteomes" id="UP000050454">
    <property type="component" value="Unassembled WGS sequence"/>
</dbReference>
<sequence>MTEKSKNIAFYLLTGLLVLSSFWSIYKYGVDVPHWDDHAVRNFVDGFQLKSFFEIFSFHNEHRIGVTRIAALNTDWVAGRLNYKALMYTGQLALVGLLGIYIYLKERFKFPALLLFIIALFIFNNSTFENSLWAMAGMQNHWVLFLSVGSLLLLIKSQFTEEGQKLWFVLSVLSSFLAMYSSANGLLTAPIGLLLLFFIGKRKPMLIWLAIHVVLVATYFIGFQSFGMSKRPHLEDFFLNLFALAGSLATPIANINSPMGLTQIIGLINIILAVWLFFKLLFRKNNQTEFLSYIALTSFYLGTMVLISVSRSDYERQVLLTSKYKVYSLLLLANTLFFWIKKEKIEAINKSFAIILVSGLLVFLNLQFSFLDDLKATFRERMADQTNLQLLGVPYLPENNALTEAILKESFITDASKIDSIALQKESIDFFENDLRSESENFVLAKGPTPNQLVPVNPDYVFFKSQSKGTAQLFLYNFPSDIYQLHYLELTDGKVKIYNAQKTIRIEGVPYESAPKNW</sequence>
<dbReference type="AlphaFoldDB" id="A0A0N8HA52"/>
<gene>
    <name evidence="2" type="ORF">AFM12_00745</name>
</gene>
<proteinExistence type="predicted"/>
<feature type="transmembrane region" description="Helical" evidence="1">
    <location>
        <begin position="237"/>
        <end position="255"/>
    </location>
</feature>
<feature type="transmembrane region" description="Helical" evidence="1">
    <location>
        <begin position="110"/>
        <end position="126"/>
    </location>
</feature>
<feature type="transmembrane region" description="Helical" evidence="1">
    <location>
        <begin position="85"/>
        <end position="103"/>
    </location>
</feature>
<protein>
    <recommendedName>
        <fullName evidence="4">Glycosyltransferase RgtA/B/C/D-like domain-containing protein</fullName>
    </recommendedName>
</protein>
<evidence type="ECO:0000256" key="1">
    <source>
        <dbReference type="SAM" id="Phobius"/>
    </source>
</evidence>
<dbReference type="RefSeq" id="WP_055143185.1">
    <property type="nucleotide sequence ID" value="NZ_JXSZ01000005.1"/>
</dbReference>
<dbReference type="OrthoDB" id="936260at2"/>
<feature type="transmembrane region" description="Helical" evidence="1">
    <location>
        <begin position="132"/>
        <end position="154"/>
    </location>
</feature>
<keyword evidence="1" id="KW-0812">Transmembrane</keyword>
<keyword evidence="1" id="KW-1133">Transmembrane helix</keyword>
<feature type="transmembrane region" description="Helical" evidence="1">
    <location>
        <begin position="205"/>
        <end position="225"/>
    </location>
</feature>
<organism evidence="2 3">
    <name type="scientific">Jiulongibacter sediminis</name>
    <dbReference type="NCBI Taxonomy" id="1605367"/>
    <lineage>
        <taxon>Bacteria</taxon>
        <taxon>Pseudomonadati</taxon>
        <taxon>Bacteroidota</taxon>
        <taxon>Cytophagia</taxon>
        <taxon>Cytophagales</taxon>
        <taxon>Leadbetterellaceae</taxon>
        <taxon>Jiulongibacter</taxon>
    </lineage>
</organism>
<keyword evidence="3" id="KW-1185">Reference proteome</keyword>
<feature type="transmembrane region" description="Helical" evidence="1">
    <location>
        <begin position="324"/>
        <end position="340"/>
    </location>
</feature>
<feature type="transmembrane region" description="Helical" evidence="1">
    <location>
        <begin position="290"/>
        <end position="309"/>
    </location>
</feature>
<comment type="caution">
    <text evidence="2">The sequence shown here is derived from an EMBL/GenBank/DDBJ whole genome shotgun (WGS) entry which is preliminary data.</text>
</comment>
<evidence type="ECO:0000313" key="3">
    <source>
        <dbReference type="Proteomes" id="UP000050454"/>
    </source>
</evidence>
<reference evidence="2 3" key="1">
    <citation type="submission" date="2015-07" db="EMBL/GenBank/DDBJ databases">
        <title>The draft genome sequence of Leadbetterella sp. JN14-9.</title>
        <authorList>
            <person name="Liu Y."/>
            <person name="Du J."/>
            <person name="Shao Z."/>
        </authorList>
    </citation>
    <scope>NUCLEOTIDE SEQUENCE [LARGE SCALE GENOMIC DNA]</scope>
    <source>
        <strain evidence="2 3">JN14-9</strain>
    </source>
</reference>
<feature type="transmembrane region" description="Helical" evidence="1">
    <location>
        <begin position="261"/>
        <end position="278"/>
    </location>
</feature>